<feature type="domain" description="KIB1-4 beta-propeller" evidence="1">
    <location>
        <begin position="71"/>
        <end position="259"/>
    </location>
</feature>
<dbReference type="PANTHER" id="PTHR44259">
    <property type="entry name" value="OS07G0183000 PROTEIN-RELATED"/>
    <property type="match status" value="1"/>
</dbReference>
<evidence type="ECO:0000313" key="3">
    <source>
        <dbReference type="Proteomes" id="UP000467841"/>
    </source>
</evidence>
<accession>A0A6D2JQ95</accession>
<gene>
    <name evidence="2" type="ORF">MERR_LOCUS31057</name>
</gene>
<dbReference type="Proteomes" id="UP000467841">
    <property type="component" value="Unassembled WGS sequence"/>
</dbReference>
<dbReference type="EMBL" id="CACVBM020001285">
    <property type="protein sequence ID" value="CAA7043822.1"/>
    <property type="molecule type" value="Genomic_DNA"/>
</dbReference>
<organism evidence="2 3">
    <name type="scientific">Microthlaspi erraticum</name>
    <dbReference type="NCBI Taxonomy" id="1685480"/>
    <lineage>
        <taxon>Eukaryota</taxon>
        <taxon>Viridiplantae</taxon>
        <taxon>Streptophyta</taxon>
        <taxon>Embryophyta</taxon>
        <taxon>Tracheophyta</taxon>
        <taxon>Spermatophyta</taxon>
        <taxon>Magnoliopsida</taxon>
        <taxon>eudicotyledons</taxon>
        <taxon>Gunneridae</taxon>
        <taxon>Pentapetalae</taxon>
        <taxon>rosids</taxon>
        <taxon>malvids</taxon>
        <taxon>Brassicales</taxon>
        <taxon>Brassicaceae</taxon>
        <taxon>Coluteocarpeae</taxon>
        <taxon>Microthlaspi</taxon>
    </lineage>
</organism>
<name>A0A6D2JQ95_9BRAS</name>
<dbReference type="InterPro" id="IPR050942">
    <property type="entry name" value="F-box_BR-signaling"/>
</dbReference>
<comment type="caution">
    <text evidence="2">The sequence shown here is derived from an EMBL/GenBank/DDBJ whole genome shotgun (WGS) entry which is preliminary data.</text>
</comment>
<sequence length="290" mass="33298">MYLFLRRVSKLSARRDDSRFFSTLPLSPYFRLSDSFFGQSSEGYVVSHRYFDPKTAKKECISERTVPNAPQFLLGASKGWVVGLQDEDNKVSISDLYKPWVSSPSVISLPSIGSVMLHHLGSVYFYLWTHVESQHLPASSITYSKRDKVFYFTSPNGIFLGVLDLIHREIKYYRVRLRNTPKLSPARWRYLNRECMLTKHLVESPSGQLYFIMWEDEKREVFNYTEDIGDLCIFLGKSEAFSVSASLYPGLIPNSIYYCRGPGLGRYDIASAKPRALSSLDGNYWIEPVA</sequence>
<dbReference type="InterPro" id="IPR005174">
    <property type="entry name" value="KIB1-4_b-propeller"/>
</dbReference>
<evidence type="ECO:0000313" key="2">
    <source>
        <dbReference type="EMBL" id="CAA7043822.1"/>
    </source>
</evidence>
<dbReference type="AlphaFoldDB" id="A0A6D2JQ95"/>
<dbReference type="PANTHER" id="PTHR44259:SF89">
    <property type="entry name" value="DUF295 DOMAIN-CONTAINING PROTEIN-RELATED"/>
    <property type="match status" value="1"/>
</dbReference>
<dbReference type="OrthoDB" id="642536at2759"/>
<reference evidence="2" key="1">
    <citation type="submission" date="2020-01" db="EMBL/GenBank/DDBJ databases">
        <authorList>
            <person name="Mishra B."/>
        </authorList>
    </citation>
    <scope>NUCLEOTIDE SEQUENCE [LARGE SCALE GENOMIC DNA]</scope>
</reference>
<proteinExistence type="predicted"/>
<keyword evidence="3" id="KW-1185">Reference proteome</keyword>
<protein>
    <recommendedName>
        <fullName evidence="1">KIB1-4 beta-propeller domain-containing protein</fullName>
    </recommendedName>
</protein>
<evidence type="ECO:0000259" key="1">
    <source>
        <dbReference type="Pfam" id="PF03478"/>
    </source>
</evidence>
<dbReference type="Pfam" id="PF03478">
    <property type="entry name" value="Beta-prop_KIB1-4"/>
    <property type="match status" value="1"/>
</dbReference>